<keyword evidence="2" id="KW-1185">Reference proteome</keyword>
<accession>A0A7X2HC79</accession>
<protein>
    <recommendedName>
        <fullName evidence="3">Immunity protein 22</fullName>
    </recommendedName>
</protein>
<gene>
    <name evidence="1" type="ORF">GJB61_31105</name>
</gene>
<evidence type="ECO:0000313" key="1">
    <source>
        <dbReference type="EMBL" id="MRN57380.1"/>
    </source>
</evidence>
<dbReference type="InterPro" id="IPR025560">
    <property type="entry name" value="Imm22"/>
</dbReference>
<reference evidence="1 2" key="1">
    <citation type="submission" date="2019-11" db="EMBL/GenBank/DDBJ databases">
        <title>Paenibacillus monticola sp. nov., a novel PGPR strain isolated from mountain sample in China.</title>
        <authorList>
            <person name="Zhao Q."/>
            <person name="Li H.-P."/>
            <person name="Zhang J.-L."/>
        </authorList>
    </citation>
    <scope>NUCLEOTIDE SEQUENCE [LARGE SCALE GENOMIC DNA]</scope>
    <source>
        <strain evidence="1 2">LC-T2</strain>
    </source>
</reference>
<dbReference type="RefSeq" id="WP_338116214.1">
    <property type="nucleotide sequence ID" value="NZ_WJXB01000026.1"/>
</dbReference>
<proteinExistence type="predicted"/>
<dbReference type="Proteomes" id="UP000463051">
    <property type="component" value="Unassembled WGS sequence"/>
</dbReference>
<evidence type="ECO:0008006" key="3">
    <source>
        <dbReference type="Google" id="ProtNLM"/>
    </source>
</evidence>
<dbReference type="AlphaFoldDB" id="A0A7X2HC79"/>
<organism evidence="1 2">
    <name type="scientific">Paenibacillus monticola</name>
    <dbReference type="NCBI Taxonomy" id="2666075"/>
    <lineage>
        <taxon>Bacteria</taxon>
        <taxon>Bacillati</taxon>
        <taxon>Bacillota</taxon>
        <taxon>Bacilli</taxon>
        <taxon>Bacillales</taxon>
        <taxon>Paenibacillaceae</taxon>
        <taxon>Paenibacillus</taxon>
    </lineage>
</organism>
<name>A0A7X2HC79_9BACL</name>
<dbReference type="EMBL" id="WJXB01000026">
    <property type="protein sequence ID" value="MRN57380.1"/>
    <property type="molecule type" value="Genomic_DNA"/>
</dbReference>
<dbReference type="Pfam" id="PF14112">
    <property type="entry name" value="DUF4284"/>
    <property type="match status" value="1"/>
</dbReference>
<sequence>MEKEGIVSLWIGSDENESTLQKYVTLIYSDEGEWLPSQFLLDFNIDMDDIDEPFIERVFHERSIGLLSDLLDGCSYDDVVIPGFEALRTNQLPSEINSAILIYNYEYSCDIKEVKRDGYSYVFIGSVPYE</sequence>
<comment type="caution">
    <text evidence="1">The sequence shown here is derived from an EMBL/GenBank/DDBJ whole genome shotgun (WGS) entry which is preliminary data.</text>
</comment>
<evidence type="ECO:0000313" key="2">
    <source>
        <dbReference type="Proteomes" id="UP000463051"/>
    </source>
</evidence>